<dbReference type="SUPFAM" id="SSF53448">
    <property type="entry name" value="Nucleotide-diphospho-sugar transferases"/>
    <property type="match status" value="1"/>
</dbReference>
<sequence>MKYFVTIAIPLYNAGKYINETMKSALNQTFREIEFLIIDDRGTDDSVKTIRQLQENHLRGKDIRIVSHDCNLGVAVARNTAIDEAQGDYLFFLDSDDLITPDCIEILYRTANREKMELTYASYREEWENKKKRGTDFILSDMRFDGEDQLAQFANQNLYRTLRSFTWNVLYDLSFLRSTHVKFQPVTIWEDLLFYYDLIPLVKKAILIKDITYIYIKREGSLSNYQSRTEIPREEIREHIQIREYCKERCKQLTGKPYFDNLVTKTMKLCVDTAAVAIEKRKMFVPRLETSEIKKLLKHPLNYSDIRKLKNYRTFNTLTYILNLLPGWMITFLLARYICALKTYRKHKN</sequence>
<dbReference type="GO" id="GO:0016758">
    <property type="term" value="F:hexosyltransferase activity"/>
    <property type="evidence" value="ECO:0007669"/>
    <property type="project" value="UniProtKB-ARBA"/>
</dbReference>
<dbReference type="OrthoDB" id="1114838at2"/>
<dbReference type="Pfam" id="PF00535">
    <property type="entry name" value="Glycos_transf_2"/>
    <property type="match status" value="1"/>
</dbReference>
<dbReference type="InterPro" id="IPR001173">
    <property type="entry name" value="Glyco_trans_2-like"/>
</dbReference>
<gene>
    <name evidence="3" type="ORF">SAMN05444349_14012</name>
</gene>
<keyword evidence="1" id="KW-0472">Membrane</keyword>
<dbReference type="PANTHER" id="PTHR22916:SF3">
    <property type="entry name" value="UDP-GLCNAC:BETAGAL BETA-1,3-N-ACETYLGLUCOSAMINYLTRANSFERASE-LIKE PROTEIN 1"/>
    <property type="match status" value="1"/>
</dbReference>
<feature type="transmembrane region" description="Helical" evidence="1">
    <location>
        <begin position="318"/>
        <end position="339"/>
    </location>
</feature>
<dbReference type="AlphaFoldDB" id="A0A1M5F0E1"/>
<dbReference type="Gene3D" id="3.90.550.10">
    <property type="entry name" value="Spore Coat Polysaccharide Biosynthesis Protein SpsA, Chain A"/>
    <property type="match status" value="1"/>
</dbReference>
<keyword evidence="3" id="KW-0808">Transferase</keyword>
<evidence type="ECO:0000313" key="4">
    <source>
        <dbReference type="Proteomes" id="UP000184436"/>
    </source>
</evidence>
<feature type="domain" description="Glycosyltransferase 2-like" evidence="2">
    <location>
        <begin position="6"/>
        <end position="134"/>
    </location>
</feature>
<evidence type="ECO:0000256" key="1">
    <source>
        <dbReference type="SAM" id="Phobius"/>
    </source>
</evidence>
<name>A0A1M5F0E1_9BACE</name>
<proteinExistence type="predicted"/>
<protein>
    <submittedName>
        <fullName evidence="3">Glycosyltransferase involved in cell wall bisynthesis</fullName>
    </submittedName>
</protein>
<dbReference type="RefSeq" id="WP_025076038.1">
    <property type="nucleotide sequence ID" value="NZ_FQVD01000040.1"/>
</dbReference>
<keyword evidence="4" id="KW-1185">Reference proteome</keyword>
<accession>A0A1M5F0E1</accession>
<dbReference type="CDD" id="cd00761">
    <property type="entry name" value="Glyco_tranf_GTA_type"/>
    <property type="match status" value="1"/>
</dbReference>
<organism evidence="3 4">
    <name type="scientific">Bacteroides faecichinchillae</name>
    <dbReference type="NCBI Taxonomy" id="871325"/>
    <lineage>
        <taxon>Bacteria</taxon>
        <taxon>Pseudomonadati</taxon>
        <taxon>Bacteroidota</taxon>
        <taxon>Bacteroidia</taxon>
        <taxon>Bacteroidales</taxon>
        <taxon>Bacteroidaceae</taxon>
        <taxon>Bacteroides</taxon>
    </lineage>
</organism>
<evidence type="ECO:0000313" key="3">
    <source>
        <dbReference type="EMBL" id="SHF85003.1"/>
    </source>
</evidence>
<dbReference type="Proteomes" id="UP000184436">
    <property type="component" value="Unassembled WGS sequence"/>
</dbReference>
<evidence type="ECO:0000259" key="2">
    <source>
        <dbReference type="Pfam" id="PF00535"/>
    </source>
</evidence>
<keyword evidence="1" id="KW-0812">Transmembrane</keyword>
<dbReference type="EMBL" id="FQVD01000040">
    <property type="protein sequence ID" value="SHF85003.1"/>
    <property type="molecule type" value="Genomic_DNA"/>
</dbReference>
<keyword evidence="1" id="KW-1133">Transmembrane helix</keyword>
<dbReference type="STRING" id="871325.SAMN05444349_14012"/>
<dbReference type="PANTHER" id="PTHR22916">
    <property type="entry name" value="GLYCOSYLTRANSFERASE"/>
    <property type="match status" value="1"/>
</dbReference>
<dbReference type="InterPro" id="IPR029044">
    <property type="entry name" value="Nucleotide-diphossugar_trans"/>
</dbReference>
<reference evidence="3 4" key="1">
    <citation type="submission" date="2016-11" db="EMBL/GenBank/DDBJ databases">
        <authorList>
            <person name="Jaros S."/>
            <person name="Januszkiewicz K."/>
            <person name="Wedrychowicz H."/>
        </authorList>
    </citation>
    <scope>NUCLEOTIDE SEQUENCE [LARGE SCALE GENOMIC DNA]</scope>
    <source>
        <strain evidence="3 4">DSM 26883</strain>
    </source>
</reference>